<dbReference type="AlphaFoldDB" id="A0A6A4UYZ3"/>
<dbReference type="PANTHER" id="PTHR14894:SF0">
    <property type="entry name" value="CDK5 REGULATORY SUBUNIT-ASSOCIATED PROTEIN 3"/>
    <property type="match status" value="1"/>
</dbReference>
<dbReference type="InterPro" id="IPR008491">
    <property type="entry name" value="CDK5RAP3"/>
</dbReference>
<dbReference type="EMBL" id="VIIS01002167">
    <property type="protein sequence ID" value="KAF0287766.1"/>
    <property type="molecule type" value="Genomic_DNA"/>
</dbReference>
<dbReference type="PANTHER" id="PTHR14894">
    <property type="entry name" value="CDK5 REGULATORY SUBUNIT-ASSOCIATED PROTEIN 3"/>
    <property type="match status" value="1"/>
</dbReference>
<evidence type="ECO:0000313" key="3">
    <source>
        <dbReference type="EMBL" id="KAF0287766.1"/>
    </source>
</evidence>
<organism evidence="3 4">
    <name type="scientific">Amphibalanus amphitrite</name>
    <name type="common">Striped barnacle</name>
    <name type="synonym">Balanus amphitrite</name>
    <dbReference type="NCBI Taxonomy" id="1232801"/>
    <lineage>
        <taxon>Eukaryota</taxon>
        <taxon>Metazoa</taxon>
        <taxon>Ecdysozoa</taxon>
        <taxon>Arthropoda</taxon>
        <taxon>Crustacea</taxon>
        <taxon>Multicrustacea</taxon>
        <taxon>Cirripedia</taxon>
        <taxon>Thoracica</taxon>
        <taxon>Thoracicalcarea</taxon>
        <taxon>Balanomorpha</taxon>
        <taxon>Balanoidea</taxon>
        <taxon>Balanidae</taxon>
        <taxon>Amphibalaninae</taxon>
        <taxon>Amphibalanus</taxon>
    </lineage>
</organism>
<feature type="compositionally biased region" description="Acidic residues" evidence="2">
    <location>
        <begin position="256"/>
        <end position="272"/>
    </location>
</feature>
<name>A0A6A4UYZ3_AMPAM</name>
<comment type="similarity">
    <text evidence="1">Belongs to the CDK5RAP3 family.</text>
</comment>
<reference evidence="3 4" key="1">
    <citation type="submission" date="2019-07" db="EMBL/GenBank/DDBJ databases">
        <title>Draft genome assembly of a fouling barnacle, Amphibalanus amphitrite (Darwin, 1854): The first reference genome for Thecostraca.</title>
        <authorList>
            <person name="Kim W."/>
        </authorList>
    </citation>
    <scope>NUCLEOTIDE SEQUENCE [LARGE SCALE GENOMIC DNA]</scope>
    <source>
        <strain evidence="3">SNU_AA5</strain>
        <tissue evidence="3">Soma without cirri and trophi</tissue>
    </source>
</reference>
<dbReference type="Proteomes" id="UP000440578">
    <property type="component" value="Unassembled WGS sequence"/>
</dbReference>
<evidence type="ECO:0000256" key="2">
    <source>
        <dbReference type="SAM" id="MobiDB-lite"/>
    </source>
</evidence>
<proteinExistence type="inferred from homology"/>
<dbReference type="Pfam" id="PF05600">
    <property type="entry name" value="CDK5RAP3"/>
    <property type="match status" value="1"/>
</dbReference>
<evidence type="ECO:0000256" key="1">
    <source>
        <dbReference type="ARBA" id="ARBA00007478"/>
    </source>
</evidence>
<dbReference type="OrthoDB" id="340432at2759"/>
<accession>A0A6A4UYZ3</accession>
<comment type="caution">
    <text evidence="3">The sequence shown here is derived from an EMBL/GenBank/DDBJ whole genome shotgun (WGS) entry which is preliminary data.</text>
</comment>
<evidence type="ECO:0000313" key="4">
    <source>
        <dbReference type="Proteomes" id="UP000440578"/>
    </source>
</evidence>
<protein>
    <submittedName>
        <fullName evidence="3">CDK5 regulatory subunit-associated protein 3</fullName>
    </submittedName>
</protein>
<sequence length="516" mass="57340">MQDLPIDIHTNKLLDWLVSRRHCEKNWQEAVLAIREKISHAIQDMPEHPEIVRLLSGSHINYYHCLKIVDILKETEKDSKNLFGFYGSQRMKDWQEVVKLYANKNVGLAEASQALVRNVNYEIPGIKKQIAKLEQMQTDCDKRAQDYQRNSKMMREQYEASCRQLGLQGVRLKTEIVHLLDELPQVYGEIVEKARTLRETMAYHVAFVTFVNPSVAVDQLLPTLHFLVEHGDVTTYQWRYGEPPLRVEPPPPAVDLSDDQPTDAGQGDEIDFGDGAGIDFGDSGEIDFGDEVAADAVGDIDWGGIEVADVAAPEGDAPVDLSAAGVADITIEGSGMEGGVARDSEALTLLDNPHTRTLIVNDLMELETFLAQRVAEMSDSREDGMVSMSTMQAAPQSVQLQTVDSVSAFRAATRAVLDSLNTVKLQHLFLVKSSPRYVDRLVGSLKQKLEVSEKMAASVDAVKERKKAAAEEAAQLQPKLKLIVEKTRELQTQIENSISEKYKGRSVNLMGGINAI</sequence>
<feature type="region of interest" description="Disordered" evidence="2">
    <location>
        <begin position="249"/>
        <end position="276"/>
    </location>
</feature>
<gene>
    <name evidence="3" type="primary">Cdk5rap3</name>
    <name evidence="3" type="ORF">FJT64_013836</name>
</gene>
<keyword evidence="4" id="KW-1185">Reference proteome</keyword>
<dbReference type="GO" id="GO:0007346">
    <property type="term" value="P:regulation of mitotic cell cycle"/>
    <property type="evidence" value="ECO:0007669"/>
    <property type="project" value="TreeGrafter"/>
</dbReference>
<dbReference type="GO" id="GO:0012505">
    <property type="term" value="C:endomembrane system"/>
    <property type="evidence" value="ECO:0007669"/>
    <property type="project" value="TreeGrafter"/>
</dbReference>